<reference evidence="1 2" key="1">
    <citation type="submission" date="2012-09" db="EMBL/GenBank/DDBJ databases">
        <title>Riemerella anatipestifer vaccine strains.</title>
        <authorList>
            <person name="Chun C.A."/>
            <person name="Shu W.M."/>
            <person name="Kang Z.D."/>
            <person name="Jia W.X."/>
        </authorList>
    </citation>
    <scope>NUCLEOTIDE SEQUENCE [LARGE SCALE GENOMIC DNA]</scope>
    <source>
        <strain evidence="1 2">RA-CH-1</strain>
    </source>
</reference>
<evidence type="ECO:0000313" key="2">
    <source>
        <dbReference type="Proteomes" id="UP000006276"/>
    </source>
</evidence>
<accession>J9QZC3</accession>
<dbReference type="KEGG" id="rag:B739_0136"/>
<gene>
    <name evidence="1" type="ORF">B739_0136</name>
</gene>
<keyword evidence="2" id="KW-1185">Reference proteome</keyword>
<dbReference type="Proteomes" id="UP000006276">
    <property type="component" value="Chromosome"/>
</dbReference>
<proteinExistence type="predicted"/>
<name>J9QZC3_RIEAN</name>
<sequence length="47" mass="5397">MYLLKHSNEQTKQTFYPCGMVGVCESTPNAYYGVRTPKPYGFNIPKH</sequence>
<organism evidence="1 2">
    <name type="scientific">Riemerella anatipestifer RA-CH-1</name>
    <dbReference type="NCBI Taxonomy" id="1228997"/>
    <lineage>
        <taxon>Bacteria</taxon>
        <taxon>Pseudomonadati</taxon>
        <taxon>Bacteroidota</taxon>
        <taxon>Flavobacteriia</taxon>
        <taxon>Flavobacteriales</taxon>
        <taxon>Weeksellaceae</taxon>
        <taxon>Riemerella</taxon>
    </lineage>
</organism>
<evidence type="ECO:0000313" key="1">
    <source>
        <dbReference type="EMBL" id="AFR34744.1"/>
    </source>
</evidence>
<dbReference type="PATRIC" id="fig|1228997.3.peg.130"/>
<protein>
    <submittedName>
        <fullName evidence="1">Uncharacterized protein</fullName>
    </submittedName>
</protein>
<dbReference type="EMBL" id="CP003787">
    <property type="protein sequence ID" value="AFR34744.1"/>
    <property type="molecule type" value="Genomic_DNA"/>
</dbReference>
<dbReference type="HOGENOM" id="CLU_3172675_0_0_10"/>
<dbReference type="AlphaFoldDB" id="J9QZC3"/>